<gene>
    <name evidence="3" type="ORF">A4U43_C02F20020</name>
</gene>
<dbReference type="Gramene" id="ONK78551">
    <property type="protein sequence ID" value="ONK78551"/>
    <property type="gene ID" value="A4U43_C02F20020"/>
</dbReference>
<name>A0A5P1FPD3_ASPOF</name>
<feature type="region of interest" description="Disordered" evidence="1">
    <location>
        <begin position="1"/>
        <end position="42"/>
    </location>
</feature>
<keyword evidence="4" id="KW-1185">Reference proteome</keyword>
<dbReference type="PANTHER" id="PTHR34656:SF1">
    <property type="entry name" value="PYRROLINE-5-CARBOXYLATE REDUCTASE"/>
    <property type="match status" value="1"/>
</dbReference>
<feature type="transmembrane region" description="Helical" evidence="2">
    <location>
        <begin position="76"/>
        <end position="97"/>
    </location>
</feature>
<protein>
    <submittedName>
        <fullName evidence="3">Uncharacterized protein</fullName>
    </submittedName>
</protein>
<organism evidence="3 4">
    <name type="scientific">Asparagus officinalis</name>
    <name type="common">Garden asparagus</name>
    <dbReference type="NCBI Taxonomy" id="4686"/>
    <lineage>
        <taxon>Eukaryota</taxon>
        <taxon>Viridiplantae</taxon>
        <taxon>Streptophyta</taxon>
        <taxon>Embryophyta</taxon>
        <taxon>Tracheophyta</taxon>
        <taxon>Spermatophyta</taxon>
        <taxon>Magnoliopsida</taxon>
        <taxon>Liliopsida</taxon>
        <taxon>Asparagales</taxon>
        <taxon>Asparagaceae</taxon>
        <taxon>Asparagoideae</taxon>
        <taxon>Asparagus</taxon>
    </lineage>
</organism>
<evidence type="ECO:0000313" key="3">
    <source>
        <dbReference type="EMBL" id="ONK78551.1"/>
    </source>
</evidence>
<keyword evidence="2" id="KW-0472">Membrane</keyword>
<feature type="transmembrane region" description="Helical" evidence="2">
    <location>
        <begin position="103"/>
        <end position="126"/>
    </location>
</feature>
<dbReference type="PANTHER" id="PTHR34656">
    <property type="entry name" value="PYRROLINE-5-CARBOXYLATE REDUCTASE"/>
    <property type="match status" value="1"/>
</dbReference>
<reference evidence="4" key="1">
    <citation type="journal article" date="2017" name="Nat. Commun.">
        <title>The asparagus genome sheds light on the origin and evolution of a young Y chromosome.</title>
        <authorList>
            <person name="Harkess A."/>
            <person name="Zhou J."/>
            <person name="Xu C."/>
            <person name="Bowers J.E."/>
            <person name="Van der Hulst R."/>
            <person name="Ayyampalayam S."/>
            <person name="Mercati F."/>
            <person name="Riccardi P."/>
            <person name="McKain M.R."/>
            <person name="Kakrana A."/>
            <person name="Tang H."/>
            <person name="Ray J."/>
            <person name="Groenendijk J."/>
            <person name="Arikit S."/>
            <person name="Mathioni S.M."/>
            <person name="Nakano M."/>
            <person name="Shan H."/>
            <person name="Telgmann-Rauber A."/>
            <person name="Kanno A."/>
            <person name="Yue Z."/>
            <person name="Chen H."/>
            <person name="Li W."/>
            <person name="Chen Y."/>
            <person name="Xu X."/>
            <person name="Zhang Y."/>
            <person name="Luo S."/>
            <person name="Chen H."/>
            <person name="Gao J."/>
            <person name="Mao Z."/>
            <person name="Pires J.C."/>
            <person name="Luo M."/>
            <person name="Kudrna D."/>
            <person name="Wing R.A."/>
            <person name="Meyers B.C."/>
            <person name="Yi K."/>
            <person name="Kong H."/>
            <person name="Lavrijsen P."/>
            <person name="Sunseri F."/>
            <person name="Falavigna A."/>
            <person name="Ye Y."/>
            <person name="Leebens-Mack J.H."/>
            <person name="Chen G."/>
        </authorList>
    </citation>
    <scope>NUCLEOTIDE SEQUENCE [LARGE SCALE GENOMIC DNA]</scope>
    <source>
        <strain evidence="4">cv. DH0086</strain>
    </source>
</reference>
<accession>A0A5P1FPD3</accession>
<evidence type="ECO:0000256" key="1">
    <source>
        <dbReference type="SAM" id="MobiDB-lite"/>
    </source>
</evidence>
<dbReference type="AlphaFoldDB" id="A0A5P1FPD3"/>
<keyword evidence="2" id="KW-1133">Transmembrane helix</keyword>
<dbReference type="EMBL" id="CM007382">
    <property type="protein sequence ID" value="ONK78551.1"/>
    <property type="molecule type" value="Genomic_DNA"/>
</dbReference>
<keyword evidence="2" id="KW-0812">Transmembrane</keyword>
<proteinExistence type="predicted"/>
<evidence type="ECO:0000313" key="4">
    <source>
        <dbReference type="Proteomes" id="UP000243459"/>
    </source>
</evidence>
<sequence length="145" mass="16082">MEAERNPLLRGFWSSSKREEQSAASKRKEECRVRPNRSYPNGSLATEEKEWGVARVLLPWAAAQGKKVAGPLRPSSYFSAGWPALYASVLYGGVFGLPSMGAALSVAVPATVVTWITILMLLAFVWKPRRTLVMEAPVNLWAIRY</sequence>
<dbReference type="Proteomes" id="UP000243459">
    <property type="component" value="Chromosome 2"/>
</dbReference>
<evidence type="ECO:0000256" key="2">
    <source>
        <dbReference type="SAM" id="Phobius"/>
    </source>
</evidence>
<feature type="compositionally biased region" description="Basic and acidic residues" evidence="1">
    <location>
        <begin position="16"/>
        <end position="33"/>
    </location>
</feature>